<dbReference type="PANTHER" id="PTHR46241:SF1">
    <property type="entry name" value="OUTER DYNEIN ARM-DOCKING COMPLEX SUBUNIT 2"/>
    <property type="match status" value="1"/>
</dbReference>
<evidence type="ECO:0000313" key="3">
    <source>
        <dbReference type="EMBL" id="GKT27245.1"/>
    </source>
</evidence>
<evidence type="ECO:0008006" key="5">
    <source>
        <dbReference type="Google" id="ProtNLM"/>
    </source>
</evidence>
<feature type="compositionally biased region" description="Low complexity" evidence="2">
    <location>
        <begin position="871"/>
        <end position="880"/>
    </location>
</feature>
<dbReference type="EMBL" id="BQXS01012724">
    <property type="protein sequence ID" value="GKT27245.1"/>
    <property type="molecule type" value="Genomic_DNA"/>
</dbReference>
<dbReference type="InterPro" id="IPR000225">
    <property type="entry name" value="Armadillo"/>
</dbReference>
<name>A0ABQ5K4D6_9EUKA</name>
<dbReference type="Gene3D" id="1.25.10.10">
    <property type="entry name" value="Leucine-rich Repeat Variant"/>
    <property type="match status" value="4"/>
</dbReference>
<feature type="compositionally biased region" description="Acidic residues" evidence="2">
    <location>
        <begin position="657"/>
        <end position="690"/>
    </location>
</feature>
<reference evidence="3" key="1">
    <citation type="submission" date="2022-03" db="EMBL/GenBank/DDBJ databases">
        <title>Draft genome sequence of Aduncisulcus paluster, a free-living microaerophilic Fornicata.</title>
        <authorList>
            <person name="Yuyama I."/>
            <person name="Kume K."/>
            <person name="Tamura T."/>
            <person name="Inagaki Y."/>
            <person name="Hashimoto T."/>
        </authorList>
    </citation>
    <scope>NUCLEOTIDE SEQUENCE</scope>
    <source>
        <strain evidence="3">NY0171</strain>
    </source>
</reference>
<dbReference type="SUPFAM" id="SSF48371">
    <property type="entry name" value="ARM repeat"/>
    <property type="match status" value="2"/>
</dbReference>
<evidence type="ECO:0000256" key="2">
    <source>
        <dbReference type="SAM" id="MobiDB-lite"/>
    </source>
</evidence>
<dbReference type="InterPro" id="IPR011989">
    <property type="entry name" value="ARM-like"/>
</dbReference>
<proteinExistence type="predicted"/>
<sequence>MRGVEDSEQEEELPEILRERRIQDDSSPFTTMVTIMTTSSTPSQVILALSTAKSSDFSTQRTRLLFYDAGGLQALLGLVSSSTDARVRKEALSILSSLANYSEIQHALYHIGVIRSCIDVLNEGPRPGEVISEKLRKARGIGPLSSQPDVQAKAAELISKVLAVGAARHQARQVGISVLIRLLKIGYGRQNIPSPRLEVVRSACAMCASLVQGQKARESVQRADGVRCLCGLCDVDDIVILKHVTKSLLAFCKDVVSRNQMFSCDIIPKIIKILTKTDVTLLTQTSLLLSYLSVDSGVAQKVAESKGGVHIVALLSKDITELSLAGCSIIHRLVDPTPSIAQMLVDCRAVSELVRLISLKTSPLPLISLATRALASLLSPPETCGALRKVSGGVSILVSHLQRTEIDVLAWTCTALANTARNPDVRKQVLAEKIDPVLLLWSLLRHPNKRVISSAASALCPLLSVKEVSIRARELVGGLEIITQLLKCGNAHIQAHVCGMVAELGKVVSNVKVLGEYGVLPTLSTLAHSTTNLLVREHVSAAVAAVAPVSDHCSLLGELGVVPCVCEWVVDDEDMAANVLLRHCIKSRKRAKKFGLEEELRAVLPSRGKKSQAKPSTTGAPVLPAIGSSSSTFITSTSLAPVDQRRIATPWKKLGDSEELDSAFEDEYDEETEEMEGEGMGDDASEEGSDDSLARVPWSSMLHNRDEKTVIAMGKDPQLLKRIALSVKEKIHRVNLASCRALSAMSVSPANSKEIREEGSVKPLCELIKHDDWDIQEAAATCVRNVRRNHVAAVEKQKRKEFIQKRKARLRKAMEEERGVPLVSLDEGASFDATAKTGTQSIPATADGVEKISAEETTPAMAITTEQEVVEPQVEVTKPESTIPVETKTDAVADDRPSNLNKEQHYEASKTEESFGFSEEGEKDVTPSVDKTGSETPRP</sequence>
<feature type="region of interest" description="Disordered" evidence="2">
    <location>
        <begin position="605"/>
        <end position="624"/>
    </location>
</feature>
<protein>
    <recommendedName>
        <fullName evidence="5">Armadillo repeat-containing protein 8</fullName>
    </recommendedName>
</protein>
<accession>A0ABQ5K4D6</accession>
<feature type="compositionally biased region" description="Polar residues" evidence="2">
    <location>
        <begin position="929"/>
        <end position="939"/>
    </location>
</feature>
<dbReference type="Pfam" id="PF00514">
    <property type="entry name" value="Arm"/>
    <property type="match status" value="1"/>
</dbReference>
<feature type="region of interest" description="Disordered" evidence="2">
    <location>
        <begin position="871"/>
        <end position="939"/>
    </location>
</feature>
<dbReference type="Proteomes" id="UP001057375">
    <property type="component" value="Unassembled WGS sequence"/>
</dbReference>
<feature type="region of interest" description="Disordered" evidence="2">
    <location>
        <begin position="656"/>
        <end position="691"/>
    </location>
</feature>
<gene>
    <name evidence="3" type="ORF">ADUPG1_013706</name>
</gene>
<organism evidence="3 4">
    <name type="scientific">Aduncisulcus paluster</name>
    <dbReference type="NCBI Taxonomy" id="2918883"/>
    <lineage>
        <taxon>Eukaryota</taxon>
        <taxon>Metamonada</taxon>
        <taxon>Carpediemonas-like organisms</taxon>
        <taxon>Aduncisulcus</taxon>
    </lineage>
</organism>
<evidence type="ECO:0000313" key="4">
    <source>
        <dbReference type="Proteomes" id="UP001057375"/>
    </source>
</evidence>
<feature type="compositionally biased region" description="Basic and acidic residues" evidence="2">
    <location>
        <begin position="887"/>
        <end position="913"/>
    </location>
</feature>
<dbReference type="PROSITE" id="PS50176">
    <property type="entry name" value="ARM_REPEAT"/>
    <property type="match status" value="1"/>
</dbReference>
<keyword evidence="4" id="KW-1185">Reference proteome</keyword>
<comment type="caution">
    <text evidence="3">The sequence shown here is derived from an EMBL/GenBank/DDBJ whole genome shotgun (WGS) entry which is preliminary data.</text>
</comment>
<feature type="repeat" description="ARM" evidence="1">
    <location>
        <begin position="70"/>
        <end position="113"/>
    </location>
</feature>
<evidence type="ECO:0000256" key="1">
    <source>
        <dbReference type="PROSITE-ProRule" id="PRU00259"/>
    </source>
</evidence>
<dbReference type="PANTHER" id="PTHR46241">
    <property type="entry name" value="ARMADILLO REPEAT-CONTAINING PROTEIN 4 ARMC4"/>
    <property type="match status" value="1"/>
</dbReference>
<dbReference type="InterPro" id="IPR016024">
    <property type="entry name" value="ARM-type_fold"/>
</dbReference>
<dbReference type="SMART" id="SM00185">
    <property type="entry name" value="ARM"/>
    <property type="match status" value="7"/>
</dbReference>